<evidence type="ECO:0000256" key="1">
    <source>
        <dbReference type="SAM" id="MobiDB-lite"/>
    </source>
</evidence>
<protein>
    <submittedName>
        <fullName evidence="2">Uncharacterized protein</fullName>
    </submittedName>
</protein>
<name>A0ABN9RRY6_9DINO</name>
<comment type="caution">
    <text evidence="2">The sequence shown here is derived from an EMBL/GenBank/DDBJ whole genome shotgun (WGS) entry which is preliminary data.</text>
</comment>
<gene>
    <name evidence="2" type="ORF">PCOR1329_LOCUS23118</name>
</gene>
<evidence type="ECO:0000313" key="2">
    <source>
        <dbReference type="EMBL" id="CAK0821987.1"/>
    </source>
</evidence>
<accession>A0ABN9RRY6</accession>
<dbReference type="EMBL" id="CAUYUJ010007781">
    <property type="protein sequence ID" value="CAK0821987.1"/>
    <property type="molecule type" value="Genomic_DNA"/>
</dbReference>
<keyword evidence="3" id="KW-1185">Reference proteome</keyword>
<dbReference type="Proteomes" id="UP001189429">
    <property type="component" value="Unassembled WGS sequence"/>
</dbReference>
<feature type="region of interest" description="Disordered" evidence="1">
    <location>
        <begin position="1354"/>
        <end position="1387"/>
    </location>
</feature>
<organism evidence="2 3">
    <name type="scientific">Prorocentrum cordatum</name>
    <dbReference type="NCBI Taxonomy" id="2364126"/>
    <lineage>
        <taxon>Eukaryota</taxon>
        <taxon>Sar</taxon>
        <taxon>Alveolata</taxon>
        <taxon>Dinophyceae</taxon>
        <taxon>Prorocentrales</taxon>
        <taxon>Prorocentraceae</taxon>
        <taxon>Prorocentrum</taxon>
    </lineage>
</organism>
<sequence length="1725" mass="185784">VQPRHFERRHGRAAAEVEARVQDGLITPVKPRWGPKLCASRSVLSALLKDLLARGLGGLRTSIRARVALFFRAKEGGSQCVVVAAREATSALRDLDLSDAAFEAAGCNPRAADIHVASLDLCRGFYQCRARQLARRFGTEFAFAARERGVASCCDEGAAMELPVDGDAALYFVMEVLCRGLRWSLYFCQSIMGAPAPLVAPGHPAFSVHVDGGAVIGFHRDDAQRGLGRYLARLEEMDFVVHDVEPAQTELTLVGLCFLRGALLQLLLAEKYTWLLQQVGCPGVALQRVVGHLVHRFRLMPRGLSALGHCDRFLQRYGRREWGCFSDALDAELRVLKGLVKLVDVDLAAPRAIAVLWGQLDLRFKIEEANLADASGVGDRVAAHAPHLAAEFGSLGLGVAGIAEQAGPPRARPPSLPRRRRAPCRVVEASGAFHSLGDACTDPNRWLNIAKGGWAYHNATHMKEARVALMQLRRAARCSAIHGVRLLGLADNLSAAAIAIGAEIAWHLMRMQSARNCTDCDSRAADRGEVPLLHPLLFGGRAESGLPQRLGFCARKRPPSPAWLVAPPQPLPSSVWPAARGDGAAVSTASPRRRVSLCRRPGIYWTIENPLRSALWDHPLVRPLKLPQSVFVDLDMCEFGAHYRKPTGLLGAPPGLSQLHRCCQGGHYHDFLEGKIYAVPPSSPQTTAASAPRAAARPARAAWRTALAGAYLPGTCRAWAAISAGAAPRGARLGAAEGGNSVGRGQWHAALQPTAGLGAGPLGPRLDPPPADGVRECPLHGRALPADLAKLDEILKAFITELYFDGEAVSAGRAMLAAVAFSLNLGFGGKGAPQRLQEAQLAWRNAVRIEFMHSACARAPAAQGRMAVAARLAVRGGAMIAAGVEEWETYEFDAYEDVDFDSQGIPRPRDDDVDFPVSDWSAEQREEEYSRVGAFPNCSGVRSLACEIICVGPRQAEADFEGVCVRDFPVEKQRGMAGYTSFAQNCKDEAKGRLKEILCRSGGEALYGTLSHSHLAIILRAIDAGAKWEIPADDLTPAQVAMLQPMCEVGTGLPMMPAAAGNDPAAQKLVKEGMLYEVPGPDVMLGEQNCSIMAQAISRPQAFSMRMSELEAMKVFSSEIKNAKADGSDAITYESAMQAAGARLWSPPPDLPFCDFFNFILNLGADGGPHIRELIDIVETYVNSATGMSRLPAFGLVGEVSAQFPRAKVAVIARACRLPPKKASKQTGAPGWRIEPELAWKQRTLEPLLRLMEGVLHARHAALRTEIAKHLDNGASVVVQFLTNVNIQRASAMAVAVKGANPSTAKAREALLQGRKAAYANALPTEKAAALMATFQAQEDWNWFDFATLPPEEMTTAQEKGGGPAAQPAAIASSAITGRPENEQATVKKGERPAMWFLLPVTEWLAQAAARDMGKRVAYMGAVLQVLREKHLVHVEVWAKNPEEPVKTSFYMHPEFAAPGSKTPYDVEETDPAQREWKWAGKDSMHPFWSATKLTAEELGARSVAEAGAGRARFNVELAPKEVNIAICGRAICVRIPVATNAVDLQAGEELIMEYTHVKRKKEAAPTDRWKAAKKDGGLESDAARCRRSVSVPAQTLAPFGSACAAGDAAASMGKSKTARASPQWEPAQLGERFSVWGGRLTEPRALLETEEISTIAGRVKFVDFSVGLPWVVHALGYALRNSNGASVQGRAWKDIADAFKAQARAEGAAAAAGEDDKGETPWTP</sequence>
<feature type="non-terminal residue" evidence="2">
    <location>
        <position position="1"/>
    </location>
</feature>
<feature type="compositionally biased region" description="Low complexity" evidence="1">
    <location>
        <begin position="1365"/>
        <end position="1376"/>
    </location>
</feature>
<reference evidence="2" key="1">
    <citation type="submission" date="2023-10" db="EMBL/GenBank/DDBJ databases">
        <authorList>
            <person name="Chen Y."/>
            <person name="Shah S."/>
            <person name="Dougan E. K."/>
            <person name="Thang M."/>
            <person name="Chan C."/>
        </authorList>
    </citation>
    <scope>NUCLEOTIDE SEQUENCE [LARGE SCALE GENOMIC DNA]</scope>
</reference>
<proteinExistence type="predicted"/>
<evidence type="ECO:0000313" key="3">
    <source>
        <dbReference type="Proteomes" id="UP001189429"/>
    </source>
</evidence>